<protein>
    <submittedName>
        <fullName evidence="2">PlxyGVORF50 protein</fullName>
    </submittedName>
</protein>
<sequence length="146" mass="16088">MSSIKDLYNEIIKTQQDIAVTYQRVAAVENEIKKKLQEHANSNTVDFKLDSVLTQLGATVPLLSKIVDSLKPKLDVPKVDVPKVDDLPKVDDVPKIDVANVDDVPKIDVANVDDVPKVDVDDTKVTDETSNLNEVVVESPKNLVET</sequence>
<proteinExistence type="predicted"/>
<evidence type="ECO:0000313" key="2">
    <source>
        <dbReference type="EMBL" id="ANY57569.1"/>
    </source>
</evidence>
<feature type="region of interest" description="Disordered" evidence="1">
    <location>
        <begin position="125"/>
        <end position="146"/>
    </location>
</feature>
<organism evidence="2">
    <name type="scientific">Plutella xylostella granulovirus</name>
    <dbReference type="NCBI Taxonomy" id="98383"/>
    <lineage>
        <taxon>Viruses</taxon>
        <taxon>Viruses incertae sedis</taxon>
        <taxon>Naldaviricetes</taxon>
        <taxon>Lefavirales</taxon>
        <taxon>Baculoviridae</taxon>
        <taxon>Betabaculovirus</taxon>
        <taxon>Betabaculovirus pluxylostellae</taxon>
    </lineage>
</organism>
<reference evidence="2" key="1">
    <citation type="journal article" date="2016" name="Arch. Virol.">
        <title>The comparative analysis of complete genome sequences from two South African betabaculoviruses: Phthorimaea operculella granulovirus and Plutella xylostella granulovirus.</title>
        <authorList>
            <person name="Jukes M.D."/>
            <person name="Motsoeneng B.M."/>
            <person name="Knox C.M."/>
            <person name="Hill M.P."/>
            <person name="Moore S.D."/>
        </authorList>
    </citation>
    <scope>NUCLEOTIDE SEQUENCE</scope>
    <source>
        <strain evidence="2">SA</strain>
    </source>
</reference>
<evidence type="ECO:0000256" key="1">
    <source>
        <dbReference type="SAM" id="MobiDB-lite"/>
    </source>
</evidence>
<dbReference type="EMBL" id="KU666537">
    <property type="protein sequence ID" value="ANY57569.1"/>
    <property type="molecule type" value="Genomic_DNA"/>
</dbReference>
<gene>
    <name evidence="2" type="primary">PlxyGV050</name>
</gene>
<accession>A0A1B2CSG3</accession>
<name>A0A1B2CSG3_9BBAC</name>